<comment type="similarity">
    <text evidence="1">Belongs to the ATP-dependent AMP-binding enzyme family.</text>
</comment>
<dbReference type="InterPro" id="IPR020845">
    <property type="entry name" value="AMP-binding_CS"/>
</dbReference>
<dbReference type="PROSITE" id="PS00455">
    <property type="entry name" value="AMP_BINDING"/>
    <property type="match status" value="1"/>
</dbReference>
<dbReference type="GO" id="GO:0006631">
    <property type="term" value="P:fatty acid metabolic process"/>
    <property type="evidence" value="ECO:0007669"/>
    <property type="project" value="TreeGrafter"/>
</dbReference>
<dbReference type="InterPro" id="IPR042099">
    <property type="entry name" value="ANL_N_sf"/>
</dbReference>
<feature type="non-terminal residue" evidence="4">
    <location>
        <position position="204"/>
    </location>
</feature>
<proteinExistence type="inferred from homology"/>
<dbReference type="Gene3D" id="3.40.50.12780">
    <property type="entry name" value="N-terminal domain of ligase-like"/>
    <property type="match status" value="1"/>
</dbReference>
<reference evidence="4" key="1">
    <citation type="submission" date="2018-05" db="EMBL/GenBank/DDBJ databases">
        <authorList>
            <person name="Lanie J.A."/>
            <person name="Ng W.-L."/>
            <person name="Kazmierczak K.M."/>
            <person name="Andrzejewski T.M."/>
            <person name="Davidsen T.M."/>
            <person name="Wayne K.J."/>
            <person name="Tettelin H."/>
            <person name="Glass J.I."/>
            <person name="Rusch D."/>
            <person name="Podicherti R."/>
            <person name="Tsui H.-C.T."/>
            <person name="Winkler M.E."/>
        </authorList>
    </citation>
    <scope>NUCLEOTIDE SEQUENCE</scope>
</reference>
<dbReference type="InterPro" id="IPR000873">
    <property type="entry name" value="AMP-dep_synth/lig_dom"/>
</dbReference>
<protein>
    <recommendedName>
        <fullName evidence="3">AMP-dependent synthetase/ligase domain-containing protein</fullName>
    </recommendedName>
</protein>
<dbReference type="GO" id="GO:0031956">
    <property type="term" value="F:medium-chain fatty acid-CoA ligase activity"/>
    <property type="evidence" value="ECO:0007669"/>
    <property type="project" value="TreeGrafter"/>
</dbReference>
<dbReference type="PANTHER" id="PTHR43201">
    <property type="entry name" value="ACYL-COA SYNTHETASE"/>
    <property type="match status" value="1"/>
</dbReference>
<keyword evidence="2" id="KW-0436">Ligase</keyword>
<dbReference type="AlphaFoldDB" id="A0A382V6I8"/>
<accession>A0A382V6I8</accession>
<sequence>MITVEELGSLYHAFELTAKRYGSRPFLRAPALSTKEYADDAIEYSYDSAKARVDELIRGYAAEDLRRGDRVVIAFDSRLQNYLHLLALNALGVSIVPLNSSATAEELGHIISHSDSRLLVSLPKYRERLAGLEICDVITEESLNTSFEQLILENVTEHSLSSEAALLYTSGTTGKPKGCILSNEYFLAIGCWYIGLGDICQLDE</sequence>
<dbReference type="SUPFAM" id="SSF56801">
    <property type="entry name" value="Acetyl-CoA synthetase-like"/>
    <property type="match status" value="1"/>
</dbReference>
<dbReference type="Pfam" id="PF00501">
    <property type="entry name" value="AMP-binding"/>
    <property type="match status" value="1"/>
</dbReference>
<evidence type="ECO:0000256" key="1">
    <source>
        <dbReference type="ARBA" id="ARBA00006432"/>
    </source>
</evidence>
<evidence type="ECO:0000256" key="2">
    <source>
        <dbReference type="ARBA" id="ARBA00022598"/>
    </source>
</evidence>
<dbReference type="EMBL" id="UINC01149557">
    <property type="protein sequence ID" value="SVD42104.1"/>
    <property type="molecule type" value="Genomic_DNA"/>
</dbReference>
<name>A0A382V6I8_9ZZZZ</name>
<evidence type="ECO:0000313" key="4">
    <source>
        <dbReference type="EMBL" id="SVD42104.1"/>
    </source>
</evidence>
<organism evidence="4">
    <name type="scientific">marine metagenome</name>
    <dbReference type="NCBI Taxonomy" id="408172"/>
    <lineage>
        <taxon>unclassified sequences</taxon>
        <taxon>metagenomes</taxon>
        <taxon>ecological metagenomes</taxon>
    </lineage>
</organism>
<evidence type="ECO:0000259" key="3">
    <source>
        <dbReference type="Pfam" id="PF00501"/>
    </source>
</evidence>
<gene>
    <name evidence="4" type="ORF">METZ01_LOCUS394958</name>
</gene>
<dbReference type="PANTHER" id="PTHR43201:SF5">
    <property type="entry name" value="MEDIUM-CHAIN ACYL-COA LIGASE ACSF2, MITOCHONDRIAL"/>
    <property type="match status" value="1"/>
</dbReference>
<feature type="domain" description="AMP-dependent synthetase/ligase" evidence="3">
    <location>
        <begin position="16"/>
        <end position="189"/>
    </location>
</feature>